<dbReference type="AlphaFoldDB" id="A0A9R1WH85"/>
<comment type="caution">
    <text evidence="1">The sequence shown here is derived from an EMBL/GenBank/DDBJ whole genome shotgun (WGS) entry which is preliminary data.</text>
</comment>
<dbReference type="EMBL" id="NBSK02000002">
    <property type="protein sequence ID" value="KAJ0222416.1"/>
    <property type="molecule type" value="Genomic_DNA"/>
</dbReference>
<dbReference type="Proteomes" id="UP000235145">
    <property type="component" value="Unassembled WGS sequence"/>
</dbReference>
<gene>
    <name evidence="1" type="ORF">LSAT_V11C200077960</name>
</gene>
<dbReference type="Gene3D" id="3.75.10.10">
    <property type="entry name" value="L-arginine/glycine Amidinotransferase, Chain A"/>
    <property type="match status" value="1"/>
</dbReference>
<organism evidence="1 2">
    <name type="scientific">Lactuca sativa</name>
    <name type="common">Garden lettuce</name>
    <dbReference type="NCBI Taxonomy" id="4236"/>
    <lineage>
        <taxon>Eukaryota</taxon>
        <taxon>Viridiplantae</taxon>
        <taxon>Streptophyta</taxon>
        <taxon>Embryophyta</taxon>
        <taxon>Tracheophyta</taxon>
        <taxon>Spermatophyta</taxon>
        <taxon>Magnoliopsida</taxon>
        <taxon>eudicotyledons</taxon>
        <taxon>Gunneridae</taxon>
        <taxon>Pentapetalae</taxon>
        <taxon>asterids</taxon>
        <taxon>campanulids</taxon>
        <taxon>Asterales</taxon>
        <taxon>Asteraceae</taxon>
        <taxon>Cichorioideae</taxon>
        <taxon>Cichorieae</taxon>
        <taxon>Lactucinae</taxon>
        <taxon>Lactuca</taxon>
    </lineage>
</organism>
<name>A0A9R1WH85_LACSA</name>
<dbReference type="Gene3D" id="3.80.10.10">
    <property type="entry name" value="Ribonuclease Inhibitor"/>
    <property type="match status" value="1"/>
</dbReference>
<evidence type="ECO:0000313" key="1">
    <source>
        <dbReference type="EMBL" id="KAJ0222416.1"/>
    </source>
</evidence>
<proteinExistence type="predicted"/>
<reference evidence="1 2" key="1">
    <citation type="journal article" date="2017" name="Nat. Commun.">
        <title>Genome assembly with in vitro proximity ligation data and whole-genome triplication in lettuce.</title>
        <authorList>
            <person name="Reyes-Chin-Wo S."/>
            <person name="Wang Z."/>
            <person name="Yang X."/>
            <person name="Kozik A."/>
            <person name="Arikit S."/>
            <person name="Song C."/>
            <person name="Xia L."/>
            <person name="Froenicke L."/>
            <person name="Lavelle D.O."/>
            <person name="Truco M.J."/>
            <person name="Xia R."/>
            <person name="Zhu S."/>
            <person name="Xu C."/>
            <person name="Xu H."/>
            <person name="Xu X."/>
            <person name="Cox K."/>
            <person name="Korf I."/>
            <person name="Meyers B.C."/>
            <person name="Michelmore R.W."/>
        </authorList>
    </citation>
    <scope>NUCLEOTIDE SEQUENCE [LARGE SCALE GENOMIC DNA]</scope>
    <source>
        <strain evidence="2">cv. Salinas</strain>
        <tissue evidence="1">Seedlings</tissue>
    </source>
</reference>
<dbReference type="InterPro" id="IPR032675">
    <property type="entry name" value="LRR_dom_sf"/>
</dbReference>
<protein>
    <submittedName>
        <fullName evidence="1">Uncharacterized protein</fullName>
    </submittedName>
</protein>
<sequence length="151" mass="17330">MHGLEMIYVEMVIYQLGLVSHAPHKVYAVLIVGPFPTTVTNLLDLTRLDLHNNKLIGPIPPQIVHLKRLKILGKFKEDTRPKGFWNHQPHQVSFLQLWIKVNKTPYSDCFFVLFYMLVRSIFEFELADVIPVVKTSIGGTKVVGRLCIGEY</sequence>
<evidence type="ECO:0000313" key="2">
    <source>
        <dbReference type="Proteomes" id="UP000235145"/>
    </source>
</evidence>
<keyword evidence="2" id="KW-1185">Reference proteome</keyword>
<dbReference type="SUPFAM" id="SSF52058">
    <property type="entry name" value="L domain-like"/>
    <property type="match status" value="1"/>
</dbReference>
<accession>A0A9R1WH85</accession>